<dbReference type="RefSeq" id="WP_125240032.1">
    <property type="nucleotide sequence ID" value="NZ_CAACYH010000007.1"/>
</dbReference>
<proteinExistence type="predicted"/>
<reference evidence="2 4" key="1">
    <citation type="submission" date="2018-11" db="EMBL/GenBank/DDBJ databases">
        <title>Genomes From Bacteria Associated with the Canine Oral Cavity: a Test Case for Automated Genome-Based Taxonomic Assignment.</title>
        <authorList>
            <person name="Coil D.A."/>
            <person name="Jospin G."/>
            <person name="Darling A.E."/>
            <person name="Wallis C."/>
            <person name="Davis I.J."/>
            <person name="Harris S."/>
            <person name="Eisen J.A."/>
            <person name="Holcombe L.J."/>
            <person name="O'Flynn C."/>
        </authorList>
    </citation>
    <scope>NUCLEOTIDE SEQUENCE [LARGE SCALE GENOMIC DNA]</scope>
    <source>
        <strain evidence="2 4">OH1047_COT-310</strain>
    </source>
</reference>
<gene>
    <name evidence="2" type="ORF">EII33_12785</name>
    <name evidence="3" type="ORF">NCTC7812_03012</name>
</gene>
<evidence type="ECO:0000313" key="2">
    <source>
        <dbReference type="EMBL" id="RRD87895.1"/>
    </source>
</evidence>
<dbReference type="OrthoDB" id="1011336at2"/>
<keyword evidence="1" id="KW-0472">Membrane</keyword>
<evidence type="ECO:0000313" key="5">
    <source>
        <dbReference type="Proteomes" id="UP000396835"/>
    </source>
</evidence>
<reference evidence="3 5" key="2">
    <citation type="submission" date="2019-02" db="EMBL/GenBank/DDBJ databases">
        <authorList>
            <consortium name="Pathogen Informatics"/>
        </authorList>
    </citation>
    <scope>NUCLEOTIDE SEQUENCE [LARGE SCALE GENOMIC DNA]</scope>
    <source>
        <strain evidence="3 5">3012STDY7078512</strain>
    </source>
</reference>
<evidence type="ECO:0000313" key="4">
    <source>
        <dbReference type="Proteomes" id="UP000279562"/>
    </source>
</evidence>
<feature type="transmembrane region" description="Helical" evidence="1">
    <location>
        <begin position="16"/>
        <end position="34"/>
    </location>
</feature>
<dbReference type="AlphaFoldDB" id="A0A3P1ZYL1"/>
<organism evidence="2 4">
    <name type="scientific">Prevotella heparinolytica</name>
    <dbReference type="NCBI Taxonomy" id="28113"/>
    <lineage>
        <taxon>Bacteria</taxon>
        <taxon>Pseudomonadati</taxon>
        <taxon>Bacteroidota</taxon>
        <taxon>Bacteroidia</taxon>
        <taxon>Bacteroidales</taxon>
        <taxon>Bacteroidaceae</taxon>
        <taxon>Bacteroides</taxon>
    </lineage>
</organism>
<evidence type="ECO:0000256" key="1">
    <source>
        <dbReference type="SAM" id="Phobius"/>
    </source>
</evidence>
<evidence type="ECO:0000313" key="3">
    <source>
        <dbReference type="EMBL" id="VFB15424.1"/>
    </source>
</evidence>
<dbReference type="Proteomes" id="UP000279562">
    <property type="component" value="Unassembled WGS sequence"/>
</dbReference>
<dbReference type="Proteomes" id="UP000396835">
    <property type="component" value="Unassembled WGS sequence"/>
</dbReference>
<protein>
    <submittedName>
        <fullName evidence="3">Protein of uncharacterized function (DUF3320)</fullName>
    </submittedName>
</protein>
<dbReference type="EMBL" id="CAACYH010000007">
    <property type="protein sequence ID" value="VFB15424.1"/>
    <property type="molecule type" value="Genomic_DNA"/>
</dbReference>
<sequence length="399" mass="45135">MKKLIDISRDYCKKHYLLLIVALFAVAGTIWLNASPFRSGFEIVDDLGGNIFPSSILSVATTDAQVIIPADSMYVGNPKSCIAIRMRSGKAYSRVRIEVAETPFFSRSVSEFVLEKSRTEYTIYPDLIWNYEALKRNNQAEPISVAVTVEINGKDLGQSVRTFSVRSLNECLLGYVTGGTRFHDTGIFFAAYVNEENPMIDQLLREALNTRIVNRFLGYQAGKPEAVDKQVYALWNVLQKRSFRYSSVSNTSLSSNVVFSQRVRTFDDALQSSQINCVDGSVLFASLLRAINIEPILVRIPGHMFVGYYTDSGHKDMNFLETTMIGDVDLDDFFPDEQLDSTMLGKSQNQMSRITFDKSKEYANKKYAQHKEGIHSGKLNYMFLEISKEVRRKIQPIGK</sequence>
<keyword evidence="1" id="KW-1133">Transmembrane helix</keyword>
<name>A0A3P1ZYL1_9BACE</name>
<keyword evidence="1" id="KW-0812">Transmembrane</keyword>
<keyword evidence="4" id="KW-1185">Reference proteome</keyword>
<accession>A0A3P1ZYL1</accession>
<dbReference type="EMBL" id="RQYF01000094">
    <property type="protein sequence ID" value="RRD87895.1"/>
    <property type="molecule type" value="Genomic_DNA"/>
</dbReference>